<sequence length="93" mass="10133">MESLAQNLGVSCVTANVFRHVGSDHNNSPLVIDAFDELAKVDTQGIHKLLATARKAQPTRIIISSRSLALNERTCFQTANQPRRTLSTTSLGK</sequence>
<name>A0A1G5RFS6_9RHOB</name>
<gene>
    <name evidence="1" type="ORF">SAMN04488118_11569</name>
</gene>
<dbReference type="STRING" id="1156985.SAMN04488118_11569"/>
<evidence type="ECO:0000313" key="2">
    <source>
        <dbReference type="Proteomes" id="UP000198767"/>
    </source>
</evidence>
<proteinExistence type="predicted"/>
<evidence type="ECO:0000313" key="1">
    <source>
        <dbReference type="EMBL" id="SCZ72913.1"/>
    </source>
</evidence>
<keyword evidence="2" id="KW-1185">Reference proteome</keyword>
<organism evidence="1 2">
    <name type="scientific">Epibacterium ulvae</name>
    <dbReference type="NCBI Taxonomy" id="1156985"/>
    <lineage>
        <taxon>Bacteria</taxon>
        <taxon>Pseudomonadati</taxon>
        <taxon>Pseudomonadota</taxon>
        <taxon>Alphaproteobacteria</taxon>
        <taxon>Rhodobacterales</taxon>
        <taxon>Roseobacteraceae</taxon>
        <taxon>Epibacterium</taxon>
    </lineage>
</organism>
<accession>A0A1G5RFS6</accession>
<dbReference type="AlphaFoldDB" id="A0A1G5RFS6"/>
<protein>
    <submittedName>
        <fullName evidence="1">Uncharacterized protein</fullName>
    </submittedName>
</protein>
<dbReference type="Proteomes" id="UP000198767">
    <property type="component" value="Unassembled WGS sequence"/>
</dbReference>
<reference evidence="1 2" key="1">
    <citation type="submission" date="2016-10" db="EMBL/GenBank/DDBJ databases">
        <authorList>
            <person name="de Groot N.N."/>
        </authorList>
    </citation>
    <scope>NUCLEOTIDE SEQUENCE [LARGE SCALE GENOMIC DNA]</scope>
    <source>
        <strain evidence="1 2">U95</strain>
    </source>
</reference>
<dbReference type="EMBL" id="FMWG01000015">
    <property type="protein sequence ID" value="SCZ72913.1"/>
    <property type="molecule type" value="Genomic_DNA"/>
</dbReference>